<dbReference type="PANTHER" id="PTHR33988:SF2">
    <property type="entry name" value="ENDORIBONUCLEASE MAZF"/>
    <property type="match status" value="1"/>
</dbReference>
<dbReference type="SUPFAM" id="SSF50118">
    <property type="entry name" value="Cell growth inhibitor/plasmid maintenance toxic component"/>
    <property type="match status" value="1"/>
</dbReference>
<name>A0A6S6S084_9BACT</name>
<dbReference type="InterPro" id="IPR011067">
    <property type="entry name" value="Plasmid_toxin/cell-grow_inhib"/>
</dbReference>
<proteinExistence type="inferred from homology"/>
<evidence type="ECO:0000313" key="2">
    <source>
        <dbReference type="EMBL" id="CAA6802850.1"/>
    </source>
</evidence>
<dbReference type="Gene3D" id="2.30.30.110">
    <property type="match status" value="1"/>
</dbReference>
<protein>
    <recommendedName>
        <fullName evidence="1">mRNA interferase</fullName>
        <ecNumber evidence="1">3.1.-.-</ecNumber>
    </recommendedName>
</protein>
<accession>A0A6S6S084</accession>
<dbReference type="PIRSF" id="PIRSF033490">
    <property type="entry name" value="MazF"/>
    <property type="match status" value="1"/>
</dbReference>
<dbReference type="Pfam" id="PF02452">
    <property type="entry name" value="PemK_toxin"/>
    <property type="match status" value="1"/>
</dbReference>
<dbReference type="GO" id="GO:0016075">
    <property type="term" value="P:rRNA catabolic process"/>
    <property type="evidence" value="ECO:0007669"/>
    <property type="project" value="TreeGrafter"/>
</dbReference>
<dbReference type="GO" id="GO:0016787">
    <property type="term" value="F:hydrolase activity"/>
    <property type="evidence" value="ECO:0007669"/>
    <property type="project" value="UniProtKB-KW"/>
</dbReference>
<dbReference type="AlphaFoldDB" id="A0A6S6S084"/>
<dbReference type="InterPro" id="IPR003477">
    <property type="entry name" value="PemK-like"/>
</dbReference>
<sequence>MFKKGNIHLARLNPRKGNEVGKIRPVLIYQTDLLNNISHPTTIVLPLSTTIAKNIYPLRYKINKRDNLKQDSAILCDQIRSIDNTRIMPDVVTTLSEEELLDIDKQVLLILDT</sequence>
<keyword evidence="1" id="KW-0540">Nuclease</keyword>
<keyword evidence="1" id="KW-0378">Hydrolase</keyword>
<organism evidence="2">
    <name type="scientific">uncultured Campylobacterales bacterium</name>
    <dbReference type="NCBI Taxonomy" id="352960"/>
    <lineage>
        <taxon>Bacteria</taxon>
        <taxon>Pseudomonadati</taxon>
        <taxon>Campylobacterota</taxon>
        <taxon>Epsilonproteobacteria</taxon>
        <taxon>Campylobacterales</taxon>
        <taxon>environmental samples</taxon>
    </lineage>
</organism>
<dbReference type="GO" id="GO:0003677">
    <property type="term" value="F:DNA binding"/>
    <property type="evidence" value="ECO:0007669"/>
    <property type="project" value="InterPro"/>
</dbReference>
<dbReference type="GO" id="GO:0006402">
    <property type="term" value="P:mRNA catabolic process"/>
    <property type="evidence" value="ECO:0007669"/>
    <property type="project" value="TreeGrafter"/>
</dbReference>
<comment type="function">
    <text evidence="1">Toxic component of a type II toxin-antitoxin (TA) system.</text>
</comment>
<reference evidence="2" key="1">
    <citation type="submission" date="2020-01" db="EMBL/GenBank/DDBJ databases">
        <authorList>
            <person name="Meier V. D."/>
            <person name="Meier V D."/>
        </authorList>
    </citation>
    <scope>NUCLEOTIDE SEQUENCE</scope>
    <source>
        <strain evidence="2">HLG_WM_MAG_12</strain>
    </source>
</reference>
<gene>
    <name evidence="2" type="ORF">HELGO_WM2594</name>
</gene>
<dbReference type="PANTHER" id="PTHR33988">
    <property type="entry name" value="ENDORIBONUCLEASE MAZF-RELATED"/>
    <property type="match status" value="1"/>
</dbReference>
<evidence type="ECO:0000256" key="1">
    <source>
        <dbReference type="PIRNR" id="PIRNR033490"/>
    </source>
</evidence>
<dbReference type="GO" id="GO:0004521">
    <property type="term" value="F:RNA endonuclease activity"/>
    <property type="evidence" value="ECO:0007669"/>
    <property type="project" value="TreeGrafter"/>
</dbReference>
<dbReference type="EC" id="3.1.-.-" evidence="1"/>
<keyword evidence="1" id="KW-0255">Endonuclease</keyword>
<comment type="similarity">
    <text evidence="1">Belongs to the PemK/MazF family.</text>
</comment>
<dbReference type="EMBL" id="CACVAW010000010">
    <property type="protein sequence ID" value="CAA6802850.1"/>
    <property type="molecule type" value="Genomic_DNA"/>
</dbReference>